<evidence type="ECO:0000313" key="1">
    <source>
        <dbReference type="EMBL" id="WVZ07477.1"/>
    </source>
</evidence>
<sequence length="139" mass="16636">MRARMQCNIYLPLDKFVNISFSGYYVLELKYIPGIYYVNTYQGKKKKKNCFMLFQRQRTSWEVEPSKRNRLVGCLEELILAYELSINHFYSISITYTEKLIKISPNLQINSHLTKRFPNKCLIKSFTRAFHCLKPKNYL</sequence>
<dbReference type="AlphaFoldDB" id="A0AAQ3NEN0"/>
<dbReference type="Proteomes" id="UP001374535">
    <property type="component" value="Chromosome 6"/>
</dbReference>
<protein>
    <submittedName>
        <fullName evidence="1">Uncharacterized protein</fullName>
    </submittedName>
</protein>
<dbReference type="EMBL" id="CP144695">
    <property type="protein sequence ID" value="WVZ07477.1"/>
    <property type="molecule type" value="Genomic_DNA"/>
</dbReference>
<gene>
    <name evidence="1" type="ORF">V8G54_020823</name>
</gene>
<proteinExistence type="predicted"/>
<keyword evidence="2" id="KW-1185">Reference proteome</keyword>
<reference evidence="1 2" key="1">
    <citation type="journal article" date="2023" name="Life. Sci Alliance">
        <title>Evolutionary insights into 3D genome organization and epigenetic landscape of Vigna mungo.</title>
        <authorList>
            <person name="Junaid A."/>
            <person name="Singh B."/>
            <person name="Bhatia S."/>
        </authorList>
    </citation>
    <scope>NUCLEOTIDE SEQUENCE [LARGE SCALE GENOMIC DNA]</scope>
    <source>
        <strain evidence="1">Urdbean</strain>
    </source>
</reference>
<name>A0AAQ3NEN0_VIGMU</name>
<accession>A0AAQ3NEN0</accession>
<evidence type="ECO:0000313" key="2">
    <source>
        <dbReference type="Proteomes" id="UP001374535"/>
    </source>
</evidence>
<organism evidence="1 2">
    <name type="scientific">Vigna mungo</name>
    <name type="common">Black gram</name>
    <name type="synonym">Phaseolus mungo</name>
    <dbReference type="NCBI Taxonomy" id="3915"/>
    <lineage>
        <taxon>Eukaryota</taxon>
        <taxon>Viridiplantae</taxon>
        <taxon>Streptophyta</taxon>
        <taxon>Embryophyta</taxon>
        <taxon>Tracheophyta</taxon>
        <taxon>Spermatophyta</taxon>
        <taxon>Magnoliopsida</taxon>
        <taxon>eudicotyledons</taxon>
        <taxon>Gunneridae</taxon>
        <taxon>Pentapetalae</taxon>
        <taxon>rosids</taxon>
        <taxon>fabids</taxon>
        <taxon>Fabales</taxon>
        <taxon>Fabaceae</taxon>
        <taxon>Papilionoideae</taxon>
        <taxon>50 kb inversion clade</taxon>
        <taxon>NPAAA clade</taxon>
        <taxon>indigoferoid/millettioid clade</taxon>
        <taxon>Phaseoleae</taxon>
        <taxon>Vigna</taxon>
    </lineage>
</organism>